<feature type="transmembrane region" description="Helical" evidence="3">
    <location>
        <begin position="43"/>
        <end position="63"/>
    </location>
</feature>
<dbReference type="PANTHER" id="PTHR32282">
    <property type="entry name" value="BINDING PROTEIN TRANSPEPTIDASE, PUTATIVE-RELATED"/>
    <property type="match status" value="1"/>
</dbReference>
<feature type="domain" description="Glycosyl transferase family 51" evidence="4">
    <location>
        <begin position="268"/>
        <end position="397"/>
    </location>
</feature>
<dbReference type="PANTHER" id="PTHR32282:SF33">
    <property type="entry name" value="PEPTIDOGLYCAN GLYCOSYLTRANSFERASE"/>
    <property type="match status" value="1"/>
</dbReference>
<evidence type="ECO:0000256" key="1">
    <source>
        <dbReference type="ARBA" id="ARBA00004752"/>
    </source>
</evidence>
<evidence type="ECO:0000256" key="2">
    <source>
        <dbReference type="ARBA" id="ARBA00022679"/>
    </source>
</evidence>
<keyword evidence="6" id="KW-1185">Reference proteome</keyword>
<dbReference type="OrthoDB" id="9766909at2"/>
<dbReference type="EMBL" id="SMRS01000001">
    <property type="protein sequence ID" value="KAA0876349.1"/>
    <property type="molecule type" value="Genomic_DNA"/>
</dbReference>
<proteinExistence type="predicted"/>
<reference evidence="5 6" key="1">
    <citation type="submission" date="2019-03" db="EMBL/GenBank/DDBJ databases">
        <title>Nitrincola sp. nov. isolated from an Indian soda lake.</title>
        <authorList>
            <person name="Joshi A."/>
            <person name="Thite S.V."/>
            <person name="Joseph N."/>
            <person name="Dhotre D."/>
            <person name="Moorthy M."/>
            <person name="Shouche Y.S."/>
        </authorList>
    </citation>
    <scope>NUCLEOTIDE SEQUENCE [LARGE SCALE GENOMIC DNA]</scope>
    <source>
        <strain evidence="5 6">MEB193</strain>
    </source>
</reference>
<dbReference type="Pfam" id="PF00912">
    <property type="entry name" value="Transgly"/>
    <property type="match status" value="1"/>
</dbReference>
<dbReference type="AlphaFoldDB" id="A0A5A9W8M3"/>
<evidence type="ECO:0000256" key="3">
    <source>
        <dbReference type="SAM" id="Phobius"/>
    </source>
</evidence>
<keyword evidence="2" id="KW-0808">Transferase</keyword>
<feature type="transmembrane region" description="Helical" evidence="3">
    <location>
        <begin position="192"/>
        <end position="214"/>
    </location>
</feature>
<evidence type="ECO:0000313" key="6">
    <source>
        <dbReference type="Proteomes" id="UP000325302"/>
    </source>
</evidence>
<comment type="pathway">
    <text evidence="1">Cell wall biogenesis; peptidoglycan biosynthesis.</text>
</comment>
<comment type="caution">
    <text evidence="5">The sequence shown here is derived from an EMBL/GenBank/DDBJ whole genome shotgun (WGS) entry which is preliminary data.</text>
</comment>
<dbReference type="SUPFAM" id="SSF53955">
    <property type="entry name" value="Lysozyme-like"/>
    <property type="match status" value="1"/>
</dbReference>
<sequence length="466" mass="52245">MSMYSDDEPAWRQHFPTYHFEDRDVALEEYRLTAKTLEADERVFLNAANISIVIGAAFGSLALGNLNALTSSLAPYVPELATLFVVLLVSVAAGVIFLRYFADRQKAIVFAGRKLIVLRRMLGMSYGRLQLVLPNWRVEGADEPFALRLFPGWNTYVAYPCYALAGISSVVVFFVGATILSKVFGANHISASLHPLFLAIFLSVAWFVYLCWLYRKALLDTHERTSFLVARTIANILGVRIDDRAEYLIYRANLATHEVHRLGIDLTSLKKMAVQIEDKEFFSHRGVSWKGIARLLLSVMRLGPRSGGSTITQQLARTLFIVDQSKLIRRKLVEILLALWLSKVISKDRVLEMYLASVRFDYGVMGIAAACSRFLKGPRESAIGIAEAFFLIERLSNVRSLLLGPRVAQTLRRAVYDGVLTAEDAVNTVAIYRRVIDQGLINDQSKYLPELEIEWLAAQQSVAGDV</sequence>
<dbReference type="InterPro" id="IPR001264">
    <property type="entry name" value="Glyco_trans_51"/>
</dbReference>
<dbReference type="InterPro" id="IPR050396">
    <property type="entry name" value="Glycosyltr_51/Transpeptidase"/>
</dbReference>
<dbReference type="Proteomes" id="UP000325302">
    <property type="component" value="Unassembled WGS sequence"/>
</dbReference>
<dbReference type="GO" id="GO:0008955">
    <property type="term" value="F:peptidoglycan glycosyltransferase activity"/>
    <property type="evidence" value="ECO:0007669"/>
    <property type="project" value="TreeGrafter"/>
</dbReference>
<keyword evidence="3" id="KW-0472">Membrane</keyword>
<gene>
    <name evidence="5" type="ORF">E1H14_01045</name>
</gene>
<dbReference type="InterPro" id="IPR036950">
    <property type="entry name" value="PBP_transglycosylase"/>
</dbReference>
<evidence type="ECO:0000259" key="4">
    <source>
        <dbReference type="Pfam" id="PF00912"/>
    </source>
</evidence>
<dbReference type="InterPro" id="IPR023346">
    <property type="entry name" value="Lysozyme-like_dom_sf"/>
</dbReference>
<name>A0A5A9W8M3_9GAMM</name>
<feature type="transmembrane region" description="Helical" evidence="3">
    <location>
        <begin position="156"/>
        <end position="180"/>
    </location>
</feature>
<dbReference type="Gene3D" id="1.10.3810.10">
    <property type="entry name" value="Biosynthetic peptidoglycan transglycosylase-like"/>
    <property type="match status" value="1"/>
</dbReference>
<keyword evidence="3" id="KW-1133">Transmembrane helix</keyword>
<accession>A0A5A9W8M3</accession>
<evidence type="ECO:0000313" key="5">
    <source>
        <dbReference type="EMBL" id="KAA0876349.1"/>
    </source>
</evidence>
<feature type="transmembrane region" description="Helical" evidence="3">
    <location>
        <begin position="83"/>
        <end position="102"/>
    </location>
</feature>
<protein>
    <submittedName>
        <fullName evidence="5">Penicillin-binding protein</fullName>
    </submittedName>
</protein>
<keyword evidence="3" id="KW-0812">Transmembrane</keyword>
<organism evidence="5 6">
    <name type="scientific">Nitrincola tapanii</name>
    <dbReference type="NCBI Taxonomy" id="1708751"/>
    <lineage>
        <taxon>Bacteria</taxon>
        <taxon>Pseudomonadati</taxon>
        <taxon>Pseudomonadota</taxon>
        <taxon>Gammaproteobacteria</taxon>
        <taxon>Oceanospirillales</taxon>
        <taxon>Oceanospirillaceae</taxon>
        <taxon>Nitrincola</taxon>
    </lineage>
</organism>